<gene>
    <name evidence="1" type="ORF">LIER_33763</name>
</gene>
<comment type="caution">
    <text evidence="1">The sequence shown here is derived from an EMBL/GenBank/DDBJ whole genome shotgun (WGS) entry which is preliminary data.</text>
</comment>
<sequence length="142" mass="15912">MKVAGAADTSCITQKFASISMHTSDQVYCTLSILEISETEGQFMKLNIDSETTTHHGLIRIQTTHSLLELQAVVEKNLPIDFICPSEPIMPNLQVLSLDESSINTYIRTSTFEIRGPPLKKSGHIAILWLEKKEKMQKKLVP</sequence>
<proteinExistence type="predicted"/>
<reference evidence="1 2" key="1">
    <citation type="submission" date="2024-01" db="EMBL/GenBank/DDBJ databases">
        <title>The complete chloroplast genome sequence of Lithospermum erythrorhizon: insights into the phylogenetic relationship among Boraginaceae species and the maternal lineages of purple gromwells.</title>
        <authorList>
            <person name="Okada T."/>
            <person name="Watanabe K."/>
        </authorList>
    </citation>
    <scope>NUCLEOTIDE SEQUENCE [LARGE SCALE GENOMIC DNA]</scope>
</reference>
<evidence type="ECO:0000313" key="1">
    <source>
        <dbReference type="EMBL" id="GAA0186475.1"/>
    </source>
</evidence>
<dbReference type="Proteomes" id="UP001454036">
    <property type="component" value="Unassembled WGS sequence"/>
</dbReference>
<evidence type="ECO:0000313" key="2">
    <source>
        <dbReference type="Proteomes" id="UP001454036"/>
    </source>
</evidence>
<name>A0AAV3S043_LITER</name>
<dbReference type="AlphaFoldDB" id="A0AAV3S043"/>
<accession>A0AAV3S043</accession>
<protein>
    <submittedName>
        <fullName evidence="1">Uncharacterized protein</fullName>
    </submittedName>
</protein>
<keyword evidence="2" id="KW-1185">Reference proteome</keyword>
<organism evidence="1 2">
    <name type="scientific">Lithospermum erythrorhizon</name>
    <name type="common">Purple gromwell</name>
    <name type="synonym">Lithospermum officinale var. erythrorhizon</name>
    <dbReference type="NCBI Taxonomy" id="34254"/>
    <lineage>
        <taxon>Eukaryota</taxon>
        <taxon>Viridiplantae</taxon>
        <taxon>Streptophyta</taxon>
        <taxon>Embryophyta</taxon>
        <taxon>Tracheophyta</taxon>
        <taxon>Spermatophyta</taxon>
        <taxon>Magnoliopsida</taxon>
        <taxon>eudicotyledons</taxon>
        <taxon>Gunneridae</taxon>
        <taxon>Pentapetalae</taxon>
        <taxon>asterids</taxon>
        <taxon>lamiids</taxon>
        <taxon>Boraginales</taxon>
        <taxon>Boraginaceae</taxon>
        <taxon>Boraginoideae</taxon>
        <taxon>Lithospermeae</taxon>
        <taxon>Lithospermum</taxon>
    </lineage>
</organism>
<dbReference type="EMBL" id="BAABME010013734">
    <property type="protein sequence ID" value="GAA0186475.1"/>
    <property type="molecule type" value="Genomic_DNA"/>
</dbReference>